<evidence type="ECO:0000313" key="1">
    <source>
        <dbReference type="EMBL" id="PCS21927.1"/>
    </source>
</evidence>
<sequence>MRNSGYVGISKLEGIFEELVMEVRTPANFIFSNSTRLLENNDI</sequence>
<proteinExistence type="predicted"/>
<reference evidence="2" key="1">
    <citation type="submission" date="2017-04" db="EMBL/GenBank/DDBJ databases">
        <title>Genome evolution of the luminous symbionts of deep sea anglerfish.</title>
        <authorList>
            <person name="Hendry T.A."/>
        </authorList>
    </citation>
    <scope>NUCLEOTIDE SEQUENCE [LARGE SCALE GENOMIC DNA]</scope>
</reference>
<keyword evidence="2" id="KW-1185">Reference proteome</keyword>
<dbReference type="Proteomes" id="UP000219020">
    <property type="component" value="Unassembled WGS sequence"/>
</dbReference>
<name>A0A2A5T188_9GAMM</name>
<dbReference type="AlphaFoldDB" id="A0A2A5T188"/>
<comment type="caution">
    <text evidence="1">The sequence shown here is derived from an EMBL/GenBank/DDBJ whole genome shotgun (WGS) entry which is preliminary data.</text>
</comment>
<gene>
    <name evidence="1" type="ORF">BTN49_2392</name>
</gene>
<organism evidence="1 2">
    <name type="scientific">Candidatus Enterovibrio escicola</name>
    <dbReference type="NCBI Taxonomy" id="1927127"/>
    <lineage>
        <taxon>Bacteria</taxon>
        <taxon>Pseudomonadati</taxon>
        <taxon>Pseudomonadota</taxon>
        <taxon>Gammaproteobacteria</taxon>
        <taxon>Vibrionales</taxon>
        <taxon>Vibrionaceae</taxon>
        <taxon>Enterovibrio</taxon>
    </lineage>
</organism>
<evidence type="ECO:0000313" key="2">
    <source>
        <dbReference type="Proteomes" id="UP000219020"/>
    </source>
</evidence>
<dbReference type="RefSeq" id="WP_263363570.1">
    <property type="nucleotide sequence ID" value="NZ_CAWNJE010000037.1"/>
</dbReference>
<dbReference type="EMBL" id="NBYY01000028">
    <property type="protein sequence ID" value="PCS21927.1"/>
    <property type="molecule type" value="Genomic_DNA"/>
</dbReference>
<protein>
    <submittedName>
        <fullName evidence="1">Uncharacterized protein</fullName>
    </submittedName>
</protein>
<accession>A0A2A5T188</accession>